<comment type="caution">
    <text evidence="2">The sequence shown here is derived from an EMBL/GenBank/DDBJ whole genome shotgun (WGS) entry which is preliminary data.</text>
</comment>
<sequence>MPVYALAQISIHDRPRYDRYVAAFMPVLLRYRGRLLATDESPRVVEGTWPYDKVILMAFDSREDFERWSTSPEYREISRDREAATEGVVLLVDGIPARR</sequence>
<dbReference type="InterPro" id="IPR010753">
    <property type="entry name" value="DUF1330"/>
</dbReference>
<evidence type="ECO:0000259" key="1">
    <source>
        <dbReference type="Pfam" id="PF07045"/>
    </source>
</evidence>
<dbReference type="RefSeq" id="WP_109943776.1">
    <property type="nucleotide sequence ID" value="NZ_QGGF01000076.1"/>
</dbReference>
<dbReference type="Proteomes" id="UP000245683">
    <property type="component" value="Unassembled WGS sequence"/>
</dbReference>
<gene>
    <name evidence="2" type="ORF">DLJ46_06645</name>
</gene>
<dbReference type="OrthoDB" id="9806380at2"/>
<dbReference type="PANTHER" id="PTHR41521">
    <property type="match status" value="1"/>
</dbReference>
<dbReference type="SUPFAM" id="SSF54909">
    <property type="entry name" value="Dimeric alpha+beta barrel"/>
    <property type="match status" value="1"/>
</dbReference>
<dbReference type="InterPro" id="IPR011008">
    <property type="entry name" value="Dimeric_a/b-barrel"/>
</dbReference>
<evidence type="ECO:0000313" key="2">
    <source>
        <dbReference type="EMBL" id="PWU50619.1"/>
    </source>
</evidence>
<dbReference type="PANTHER" id="PTHR41521:SF4">
    <property type="entry name" value="BLR0684 PROTEIN"/>
    <property type="match status" value="1"/>
</dbReference>
<reference evidence="3" key="1">
    <citation type="submission" date="2018-05" db="EMBL/GenBank/DDBJ databases">
        <title>Micromonospora globispora sp. nov. and Micromonospora rugosa sp. nov., isolated from marine sediment.</title>
        <authorList>
            <person name="Carro L."/>
            <person name="Aysel V."/>
            <person name="Cetin D."/>
            <person name="Igual J.M."/>
            <person name="Klenk H.-P."/>
            <person name="Trujillo M.E."/>
            <person name="Sahin N."/>
        </authorList>
    </citation>
    <scope>NUCLEOTIDE SEQUENCE [LARGE SCALE GENOMIC DNA]</scope>
    <source>
        <strain evidence="3">S2904</strain>
    </source>
</reference>
<organism evidence="2 3">
    <name type="scientific">Micromonospora globispora</name>
    <dbReference type="NCBI Taxonomy" id="1450148"/>
    <lineage>
        <taxon>Bacteria</taxon>
        <taxon>Bacillati</taxon>
        <taxon>Actinomycetota</taxon>
        <taxon>Actinomycetes</taxon>
        <taxon>Micromonosporales</taxon>
        <taxon>Micromonosporaceae</taxon>
        <taxon>Micromonospora</taxon>
    </lineage>
</organism>
<feature type="domain" description="DUF1330" evidence="1">
    <location>
        <begin position="3"/>
        <end position="94"/>
    </location>
</feature>
<dbReference type="Pfam" id="PF07045">
    <property type="entry name" value="DUF1330"/>
    <property type="match status" value="1"/>
</dbReference>
<accession>A0A317KC29</accession>
<keyword evidence="3" id="KW-1185">Reference proteome</keyword>
<dbReference type="AlphaFoldDB" id="A0A317KC29"/>
<dbReference type="Gene3D" id="3.30.70.100">
    <property type="match status" value="1"/>
</dbReference>
<name>A0A317KC29_9ACTN</name>
<evidence type="ECO:0000313" key="3">
    <source>
        <dbReference type="Proteomes" id="UP000245683"/>
    </source>
</evidence>
<proteinExistence type="predicted"/>
<dbReference type="EMBL" id="QGSV01000106">
    <property type="protein sequence ID" value="PWU50619.1"/>
    <property type="molecule type" value="Genomic_DNA"/>
</dbReference>
<protein>
    <submittedName>
        <fullName evidence="2">DUF1330 domain-containing protein</fullName>
    </submittedName>
</protein>